<reference evidence="4 5" key="1">
    <citation type="submission" date="2019-05" db="EMBL/GenBank/DDBJ databases">
        <title>Genomes sequences of two Nocardia cyriacigeorgica environmental isolates, type strains Nocardia asteroides ATCC 19247 and Nocardia cyriacigeorgica DSM 44484.</title>
        <authorList>
            <person name="Vautrin F."/>
            <person name="Bergeron E."/>
            <person name="Dubost A."/>
            <person name="Abrouk D."/>
            <person name="Rodriguez Nava V."/>
            <person name="Pujic P."/>
        </authorList>
    </citation>
    <scope>NUCLEOTIDE SEQUENCE [LARGE SCALE GENOMIC DNA]</scope>
    <source>
        <strain evidence="4 5">EML 1456</strain>
    </source>
</reference>
<dbReference type="Gene3D" id="1.10.540.10">
    <property type="entry name" value="Acyl-CoA dehydrogenase/oxidase, N-terminal domain"/>
    <property type="match status" value="1"/>
</dbReference>
<dbReference type="InterPro" id="IPR013107">
    <property type="entry name" value="Acyl-CoA_DH_C"/>
</dbReference>
<dbReference type="Gene3D" id="2.40.110.10">
    <property type="entry name" value="Butyryl-CoA Dehydrogenase, subunit A, domain 2"/>
    <property type="match status" value="1"/>
</dbReference>
<dbReference type="InterPro" id="IPR037069">
    <property type="entry name" value="AcylCoA_DH/ox_N_sf"/>
</dbReference>
<dbReference type="Pfam" id="PF08028">
    <property type="entry name" value="Acyl-CoA_dh_2"/>
    <property type="match status" value="1"/>
</dbReference>
<feature type="domain" description="Acyl-CoA dehydrogenase/oxidase N-terminal" evidence="2">
    <location>
        <begin position="41"/>
        <end position="105"/>
    </location>
</feature>
<dbReference type="InterPro" id="IPR046373">
    <property type="entry name" value="Acyl-CoA_Oxase/DH_mid-dom_sf"/>
</dbReference>
<evidence type="ECO:0000313" key="4">
    <source>
        <dbReference type="EMBL" id="TLG01750.1"/>
    </source>
</evidence>
<protein>
    <recommendedName>
        <fullName evidence="6">Acyl-CoA dehydrogenase</fullName>
    </recommendedName>
</protein>
<dbReference type="EMBL" id="VBUU01000029">
    <property type="protein sequence ID" value="TLG01750.1"/>
    <property type="molecule type" value="Genomic_DNA"/>
</dbReference>
<dbReference type="GO" id="GO:0016627">
    <property type="term" value="F:oxidoreductase activity, acting on the CH-CH group of donors"/>
    <property type="evidence" value="ECO:0007669"/>
    <property type="project" value="InterPro"/>
</dbReference>
<keyword evidence="1" id="KW-0560">Oxidoreductase</keyword>
<gene>
    <name evidence="4" type="ORF">FEK35_23090</name>
</gene>
<dbReference type="InterPro" id="IPR009100">
    <property type="entry name" value="AcylCoA_DH/oxidase_NM_dom_sf"/>
</dbReference>
<dbReference type="PIRSF" id="PIRSF016578">
    <property type="entry name" value="HsaA"/>
    <property type="match status" value="1"/>
</dbReference>
<organism evidence="4 5">
    <name type="scientific">Nocardia cyriacigeorgica</name>
    <dbReference type="NCBI Taxonomy" id="135487"/>
    <lineage>
        <taxon>Bacteria</taxon>
        <taxon>Bacillati</taxon>
        <taxon>Actinomycetota</taxon>
        <taxon>Actinomycetes</taxon>
        <taxon>Mycobacteriales</taxon>
        <taxon>Nocardiaceae</taxon>
        <taxon>Nocardia</taxon>
    </lineage>
</organism>
<sequence>MTLITSLHASAGTDLINRVERIGDLITSSQPEALRLRRATDTVVEALESNGLTRMSWPRAGGGAQLSMLEQHQVLTALARYDGSTAWLTAIWTATPHMIRLFGHEVFNEFLDSDNTLAAGVFSITGTATKTPGGYTVTGTWPFCSGQHHSGWVVAPAHSDHDNQPLALLVPRSAFDIAGPWDMTGLVGTGSHPLRLDNAFVPDRHAITFQNVLDATSRDTRADDDPYYGQPLVPIICALSAGPAIGIATAAYHYFSNRIHHRAISYSPHQIQAQAPNTPFQIAEIQALIDTADHFGTRLARAVDHHTATGEPWTVAERVRARFDAARAVRLCRQACDIIDTASGATAHNEHNPLTTLLRDMQALSVHAFLNYDSAAEQYGRVHAGLEPTFPIY</sequence>
<dbReference type="InterPro" id="IPR013786">
    <property type="entry name" value="AcylCoA_DH/ox_N"/>
</dbReference>
<dbReference type="Gene3D" id="1.20.140.10">
    <property type="entry name" value="Butyryl-CoA Dehydrogenase, subunit A, domain 3"/>
    <property type="match status" value="1"/>
</dbReference>
<feature type="domain" description="Acyl-CoA dehydrogenase C-terminal" evidence="3">
    <location>
        <begin position="240"/>
        <end position="371"/>
    </location>
</feature>
<dbReference type="GO" id="GO:0050660">
    <property type="term" value="F:flavin adenine dinucleotide binding"/>
    <property type="evidence" value="ECO:0007669"/>
    <property type="project" value="InterPro"/>
</dbReference>
<accession>A0A5R8P8C6</accession>
<dbReference type="Pfam" id="PF02771">
    <property type="entry name" value="Acyl-CoA_dh_N"/>
    <property type="match status" value="1"/>
</dbReference>
<proteinExistence type="predicted"/>
<dbReference type="RefSeq" id="WP_138457949.1">
    <property type="nucleotide sequence ID" value="NZ_VBUU01000029.1"/>
</dbReference>
<dbReference type="InterPro" id="IPR036250">
    <property type="entry name" value="AcylCo_DH-like_C"/>
</dbReference>
<evidence type="ECO:0000313" key="5">
    <source>
        <dbReference type="Proteomes" id="UP000308349"/>
    </source>
</evidence>
<name>A0A5R8P8C6_9NOCA</name>
<evidence type="ECO:0000259" key="3">
    <source>
        <dbReference type="Pfam" id="PF08028"/>
    </source>
</evidence>
<comment type="caution">
    <text evidence="4">The sequence shown here is derived from an EMBL/GenBank/DDBJ whole genome shotgun (WGS) entry which is preliminary data.</text>
</comment>
<dbReference type="AlphaFoldDB" id="A0A5R8P8C6"/>
<dbReference type="SUPFAM" id="SSF56645">
    <property type="entry name" value="Acyl-CoA dehydrogenase NM domain-like"/>
    <property type="match status" value="1"/>
</dbReference>
<evidence type="ECO:0000259" key="2">
    <source>
        <dbReference type="Pfam" id="PF02771"/>
    </source>
</evidence>
<dbReference type="OrthoDB" id="3404950at2"/>
<evidence type="ECO:0000256" key="1">
    <source>
        <dbReference type="ARBA" id="ARBA00023002"/>
    </source>
</evidence>
<dbReference type="Proteomes" id="UP000308349">
    <property type="component" value="Unassembled WGS sequence"/>
</dbReference>
<dbReference type="SUPFAM" id="SSF47203">
    <property type="entry name" value="Acyl-CoA dehydrogenase C-terminal domain-like"/>
    <property type="match status" value="1"/>
</dbReference>
<evidence type="ECO:0008006" key="6">
    <source>
        <dbReference type="Google" id="ProtNLM"/>
    </source>
</evidence>